<keyword evidence="2" id="KW-1185">Reference proteome</keyword>
<protein>
    <submittedName>
        <fullName evidence="1">Acetyl-coenzyme A synthetase, cytoplasmic</fullName>
    </submittedName>
</protein>
<dbReference type="InterPro" id="IPR042099">
    <property type="entry name" value="ANL_N_sf"/>
</dbReference>
<evidence type="ECO:0000313" key="1">
    <source>
        <dbReference type="EMBL" id="MCE5166820.1"/>
    </source>
</evidence>
<reference evidence="1 2" key="1">
    <citation type="journal article" date="2021" name="BMC Genomics">
        <title>Datura genome reveals duplications of psychoactive alkaloid biosynthetic genes and high mutation rate following tissue culture.</title>
        <authorList>
            <person name="Rajewski A."/>
            <person name="Carter-House D."/>
            <person name="Stajich J."/>
            <person name="Litt A."/>
        </authorList>
    </citation>
    <scope>NUCLEOTIDE SEQUENCE [LARGE SCALE GENOMIC DNA]</scope>
    <source>
        <strain evidence="1">AR-01</strain>
    </source>
</reference>
<accession>A0ABS8Y550</accession>
<sequence>MRNEMSNSTYELNHLNNQNMHEKSGIDYNDPKLYVQVVFAGFSAESLAQRIVDCKPKVVITCNAVRRGPKTIFLKDIVDIALAQSAQNVVHI</sequence>
<feature type="non-terminal residue" evidence="1">
    <location>
        <position position="92"/>
    </location>
</feature>
<organism evidence="1 2">
    <name type="scientific">Datura stramonium</name>
    <name type="common">Jimsonweed</name>
    <name type="synonym">Common thornapple</name>
    <dbReference type="NCBI Taxonomy" id="4076"/>
    <lineage>
        <taxon>Eukaryota</taxon>
        <taxon>Viridiplantae</taxon>
        <taxon>Streptophyta</taxon>
        <taxon>Embryophyta</taxon>
        <taxon>Tracheophyta</taxon>
        <taxon>Spermatophyta</taxon>
        <taxon>Magnoliopsida</taxon>
        <taxon>eudicotyledons</taxon>
        <taxon>Gunneridae</taxon>
        <taxon>Pentapetalae</taxon>
        <taxon>asterids</taxon>
        <taxon>lamiids</taxon>
        <taxon>Solanales</taxon>
        <taxon>Solanaceae</taxon>
        <taxon>Solanoideae</taxon>
        <taxon>Datureae</taxon>
        <taxon>Datura</taxon>
    </lineage>
</organism>
<proteinExistence type="predicted"/>
<dbReference type="Proteomes" id="UP000823775">
    <property type="component" value="Unassembled WGS sequence"/>
</dbReference>
<dbReference type="EMBL" id="JACEIK010033372">
    <property type="protein sequence ID" value="MCE5166820.1"/>
    <property type="molecule type" value="Genomic_DNA"/>
</dbReference>
<dbReference type="SUPFAM" id="SSF56801">
    <property type="entry name" value="Acetyl-CoA synthetase-like"/>
    <property type="match status" value="1"/>
</dbReference>
<dbReference type="PANTHER" id="PTHR24095">
    <property type="entry name" value="ACETYL-COENZYME A SYNTHETASE"/>
    <property type="match status" value="1"/>
</dbReference>
<dbReference type="Gene3D" id="3.40.50.12780">
    <property type="entry name" value="N-terminal domain of ligase-like"/>
    <property type="match status" value="1"/>
</dbReference>
<gene>
    <name evidence="1" type="primary">ACSS2_1</name>
    <name evidence="1" type="ORF">HAX54_027500</name>
</gene>
<evidence type="ECO:0000313" key="2">
    <source>
        <dbReference type="Proteomes" id="UP000823775"/>
    </source>
</evidence>
<dbReference type="PANTHER" id="PTHR24095:SF247">
    <property type="entry name" value="ACETYL-COENZYME A SYNTHETASE"/>
    <property type="match status" value="1"/>
</dbReference>
<name>A0ABS8Y550_DATST</name>
<comment type="caution">
    <text evidence="1">The sequence shown here is derived from an EMBL/GenBank/DDBJ whole genome shotgun (WGS) entry which is preliminary data.</text>
</comment>